<keyword evidence="4" id="KW-1185">Reference proteome</keyword>
<gene>
    <name evidence="3" type="ORF">niasHT_022813</name>
    <name evidence="2" type="ORF">niasHT_023040</name>
</gene>
<organism evidence="2 4">
    <name type="scientific">Heterodera trifolii</name>
    <dbReference type="NCBI Taxonomy" id="157864"/>
    <lineage>
        <taxon>Eukaryota</taxon>
        <taxon>Metazoa</taxon>
        <taxon>Ecdysozoa</taxon>
        <taxon>Nematoda</taxon>
        <taxon>Chromadorea</taxon>
        <taxon>Rhabditida</taxon>
        <taxon>Tylenchina</taxon>
        <taxon>Tylenchomorpha</taxon>
        <taxon>Tylenchoidea</taxon>
        <taxon>Heteroderidae</taxon>
        <taxon>Heteroderinae</taxon>
        <taxon>Heterodera</taxon>
    </lineage>
</organism>
<feature type="region of interest" description="Disordered" evidence="1">
    <location>
        <begin position="335"/>
        <end position="377"/>
    </location>
</feature>
<feature type="compositionally biased region" description="Polar residues" evidence="1">
    <location>
        <begin position="297"/>
        <end position="308"/>
    </location>
</feature>
<proteinExistence type="predicted"/>
<dbReference type="EMBL" id="JBICBT010000886">
    <property type="protein sequence ID" value="KAL3095064.1"/>
    <property type="molecule type" value="Genomic_DNA"/>
</dbReference>
<protein>
    <submittedName>
        <fullName evidence="2">Uncharacterized protein</fullName>
    </submittedName>
</protein>
<dbReference type="Proteomes" id="UP001620626">
    <property type="component" value="Unassembled WGS sequence"/>
</dbReference>
<feature type="region of interest" description="Disordered" evidence="1">
    <location>
        <begin position="491"/>
        <end position="522"/>
    </location>
</feature>
<feature type="compositionally biased region" description="Acidic residues" evidence="1">
    <location>
        <begin position="135"/>
        <end position="149"/>
    </location>
</feature>
<reference evidence="2 4" key="1">
    <citation type="submission" date="2024-10" db="EMBL/GenBank/DDBJ databases">
        <authorList>
            <person name="Kim D."/>
        </authorList>
    </citation>
    <scope>NUCLEOTIDE SEQUENCE [LARGE SCALE GENOMIC DNA]</scope>
    <source>
        <strain evidence="2">BH-2024</strain>
    </source>
</reference>
<evidence type="ECO:0000313" key="3">
    <source>
        <dbReference type="EMBL" id="KAL3104555.1"/>
    </source>
</evidence>
<feature type="region of interest" description="Disordered" evidence="1">
    <location>
        <begin position="407"/>
        <end position="440"/>
    </location>
</feature>
<name>A0ABD2JXC4_9BILA</name>
<feature type="region of interest" description="Disordered" evidence="1">
    <location>
        <begin position="551"/>
        <end position="593"/>
    </location>
</feature>
<feature type="compositionally biased region" description="Basic and acidic residues" evidence="1">
    <location>
        <begin position="491"/>
        <end position="505"/>
    </location>
</feature>
<comment type="caution">
    <text evidence="2">The sequence shown here is derived from an EMBL/GenBank/DDBJ whole genome shotgun (WGS) entry which is preliminary data.</text>
</comment>
<feature type="compositionally biased region" description="Acidic residues" evidence="1">
    <location>
        <begin position="427"/>
        <end position="436"/>
    </location>
</feature>
<dbReference type="AlphaFoldDB" id="A0ABD2JXC4"/>
<sequence>MYQCGEKNGALMMASAEHHDEGGKKLLDNNDDEALISAVFESIRLPEVRFAPSPPGAVIIEEAATARSTPNSLTTTTPAPPNSMRTTTTKKPTIAENDQLLKLQQRQKSPTAPPLPRRSVRGRLQTPRDVSEADLYADYEGDGDDDNEEDEQYSMHLIAHKDSLEFGSIIVVPPTEPLTTADGNWVPDEGNVSRLSSEMSFSADGLMTPLGTLDTQETGEGTLDTARSMVATPGGTSDNYCSSAAELEQYAEDGGDDCGDGDNDGRDSVIVHRRCSSGLSTEIVNDAMANAIRNVSRASKASATTAEVQQPPMGDEQPKMRHGREFQLELDKRVSAHRLSSGSSSSASGAAAGRDVHVRTPLNDPRSPFKPLAYTSFEPEKQAQIRLEIGSNGPSGIRRMVDRFQKGQCAAVEQQQKQNELNNNNNNDEDADEHDELEQQRQQITPKIAPIMRQNSLHTLPTQPASPSIQIVEEQQRSVAEILSKFQQRDFVHPNGTERKDKKEAPPVLRPTNLSRGGSGASIWATSSVRNTQPARDPAPGSLAAIRKSLGSLPTTPTSVGSVSPTPGGAERNASPINNIGTSPAVPSPQRVPSMPKTVSEFYRMWGAAQAATAAAGGGTPSSIANGSPFVTMSGNAAAADRVTKC</sequence>
<evidence type="ECO:0000256" key="1">
    <source>
        <dbReference type="SAM" id="MobiDB-lite"/>
    </source>
</evidence>
<evidence type="ECO:0000313" key="4">
    <source>
        <dbReference type="Proteomes" id="UP001620626"/>
    </source>
</evidence>
<feature type="compositionally biased region" description="Polar residues" evidence="1">
    <location>
        <begin position="66"/>
        <end position="91"/>
    </location>
</feature>
<accession>A0ABD2JXC4</accession>
<feature type="region of interest" description="Disordered" evidence="1">
    <location>
        <begin position="297"/>
        <end position="321"/>
    </location>
</feature>
<feature type="region of interest" description="Disordered" evidence="1">
    <location>
        <begin position="65"/>
        <end position="149"/>
    </location>
</feature>
<feature type="compositionally biased region" description="Low complexity" evidence="1">
    <location>
        <begin position="551"/>
        <end position="569"/>
    </location>
</feature>
<dbReference type="EMBL" id="JBICBT010000705">
    <property type="protein sequence ID" value="KAL3104555.1"/>
    <property type="molecule type" value="Genomic_DNA"/>
</dbReference>
<evidence type="ECO:0000313" key="2">
    <source>
        <dbReference type="EMBL" id="KAL3095064.1"/>
    </source>
</evidence>
<feature type="compositionally biased region" description="Low complexity" evidence="1">
    <location>
        <begin position="413"/>
        <end position="426"/>
    </location>
</feature>
<feature type="compositionally biased region" description="Low complexity" evidence="1">
    <location>
        <begin position="340"/>
        <end position="353"/>
    </location>
</feature>